<gene>
    <name evidence="2" type="ORF">K443DRAFT_3660</name>
</gene>
<name>A0A0C9Y620_9AGAR</name>
<proteinExistence type="predicted"/>
<evidence type="ECO:0000313" key="2">
    <source>
        <dbReference type="EMBL" id="KIK05647.1"/>
    </source>
</evidence>
<dbReference type="Pfam" id="PF17921">
    <property type="entry name" value="Integrase_H2C2"/>
    <property type="match status" value="1"/>
</dbReference>
<reference evidence="3" key="2">
    <citation type="submission" date="2015-01" db="EMBL/GenBank/DDBJ databases">
        <title>Evolutionary Origins and Diversification of the Mycorrhizal Mutualists.</title>
        <authorList>
            <consortium name="DOE Joint Genome Institute"/>
            <consortium name="Mycorrhizal Genomics Consortium"/>
            <person name="Kohler A."/>
            <person name="Kuo A."/>
            <person name="Nagy L.G."/>
            <person name="Floudas D."/>
            <person name="Copeland A."/>
            <person name="Barry K.W."/>
            <person name="Cichocki N."/>
            <person name="Veneault-Fourrey C."/>
            <person name="LaButti K."/>
            <person name="Lindquist E.A."/>
            <person name="Lipzen A."/>
            <person name="Lundell T."/>
            <person name="Morin E."/>
            <person name="Murat C."/>
            <person name="Riley R."/>
            <person name="Ohm R."/>
            <person name="Sun H."/>
            <person name="Tunlid A."/>
            <person name="Henrissat B."/>
            <person name="Grigoriev I.V."/>
            <person name="Hibbett D.S."/>
            <person name="Martin F."/>
        </authorList>
    </citation>
    <scope>NUCLEOTIDE SEQUENCE [LARGE SCALE GENOMIC DNA]</scope>
    <source>
        <strain evidence="3">LaAM-08-1</strain>
    </source>
</reference>
<reference evidence="2 3" key="1">
    <citation type="submission" date="2014-04" db="EMBL/GenBank/DDBJ databases">
        <authorList>
            <consortium name="DOE Joint Genome Institute"/>
            <person name="Kuo A."/>
            <person name="Kohler A."/>
            <person name="Nagy L.G."/>
            <person name="Floudas D."/>
            <person name="Copeland A."/>
            <person name="Barry K.W."/>
            <person name="Cichocki N."/>
            <person name="Veneault-Fourrey C."/>
            <person name="LaButti K."/>
            <person name="Lindquist E.A."/>
            <person name="Lipzen A."/>
            <person name="Lundell T."/>
            <person name="Morin E."/>
            <person name="Murat C."/>
            <person name="Sun H."/>
            <person name="Tunlid A."/>
            <person name="Henrissat B."/>
            <person name="Grigoriev I.V."/>
            <person name="Hibbett D.S."/>
            <person name="Martin F."/>
            <person name="Nordberg H.P."/>
            <person name="Cantor M.N."/>
            <person name="Hua S.X."/>
        </authorList>
    </citation>
    <scope>NUCLEOTIDE SEQUENCE [LARGE SCALE GENOMIC DNA]</scope>
    <source>
        <strain evidence="2 3">LaAM-08-1</strain>
    </source>
</reference>
<dbReference type="EMBL" id="KN838558">
    <property type="protein sequence ID" value="KIK05647.1"/>
    <property type="molecule type" value="Genomic_DNA"/>
</dbReference>
<dbReference type="Proteomes" id="UP000054477">
    <property type="component" value="Unassembled WGS sequence"/>
</dbReference>
<feature type="domain" description="Integrase zinc-binding" evidence="1">
    <location>
        <begin position="20"/>
        <end position="66"/>
    </location>
</feature>
<evidence type="ECO:0000259" key="1">
    <source>
        <dbReference type="Pfam" id="PF17921"/>
    </source>
</evidence>
<dbReference type="InterPro" id="IPR041588">
    <property type="entry name" value="Integrase_H2C2"/>
</dbReference>
<dbReference type="OrthoDB" id="3249394at2759"/>
<organism evidence="2 3">
    <name type="scientific">Laccaria amethystina LaAM-08-1</name>
    <dbReference type="NCBI Taxonomy" id="1095629"/>
    <lineage>
        <taxon>Eukaryota</taxon>
        <taxon>Fungi</taxon>
        <taxon>Dikarya</taxon>
        <taxon>Basidiomycota</taxon>
        <taxon>Agaricomycotina</taxon>
        <taxon>Agaricomycetes</taxon>
        <taxon>Agaricomycetidae</taxon>
        <taxon>Agaricales</taxon>
        <taxon>Agaricineae</taxon>
        <taxon>Hydnangiaceae</taxon>
        <taxon>Laccaria</taxon>
    </lineage>
</organism>
<sequence length="66" mass="7532">MSACCHSELARATTQGWPVETLFQSAHDTLGHFGIDKTYGSLRQWYYWLNMRQDLEAGYVASCPEC</sequence>
<keyword evidence="3" id="KW-1185">Reference proteome</keyword>
<dbReference type="STRING" id="1095629.A0A0C9Y620"/>
<accession>A0A0C9Y620</accession>
<dbReference type="Gene3D" id="1.10.340.70">
    <property type="match status" value="1"/>
</dbReference>
<protein>
    <recommendedName>
        <fullName evidence="1">Integrase zinc-binding domain-containing protein</fullName>
    </recommendedName>
</protein>
<dbReference type="HOGENOM" id="CLU_2831555_0_0_1"/>
<dbReference type="AlphaFoldDB" id="A0A0C9Y620"/>
<evidence type="ECO:0000313" key="3">
    <source>
        <dbReference type="Proteomes" id="UP000054477"/>
    </source>
</evidence>